<feature type="transmembrane region" description="Helical" evidence="8">
    <location>
        <begin position="138"/>
        <end position="157"/>
    </location>
</feature>
<dbReference type="RefSeq" id="WP_160587546.1">
    <property type="nucleotide sequence ID" value="NZ_BMHN01000001.1"/>
</dbReference>
<dbReference type="SUPFAM" id="SSF55874">
    <property type="entry name" value="ATPase domain of HSP90 chaperone/DNA topoisomerase II/histidine kinase"/>
    <property type="match status" value="1"/>
</dbReference>
<feature type="transmembrane region" description="Helical" evidence="8">
    <location>
        <begin position="189"/>
        <end position="206"/>
    </location>
</feature>
<evidence type="ECO:0000256" key="5">
    <source>
        <dbReference type="ARBA" id="ARBA00022777"/>
    </source>
</evidence>
<organism evidence="11 12">
    <name type="scientific">Pyruvatibacter mobilis</name>
    <dbReference type="NCBI Taxonomy" id="1712261"/>
    <lineage>
        <taxon>Bacteria</taxon>
        <taxon>Pseudomonadati</taxon>
        <taxon>Pseudomonadota</taxon>
        <taxon>Alphaproteobacteria</taxon>
        <taxon>Hyphomicrobiales</taxon>
        <taxon>Parvibaculaceae</taxon>
        <taxon>Pyruvatibacter</taxon>
    </lineage>
</organism>
<dbReference type="Pfam" id="PF00072">
    <property type="entry name" value="Response_reg"/>
    <property type="match status" value="1"/>
</dbReference>
<dbReference type="Proteomes" id="UP000470384">
    <property type="component" value="Unassembled WGS sequence"/>
</dbReference>
<name>A0A845QBE7_9HYPH</name>
<dbReference type="OrthoDB" id="9764438at2"/>
<feature type="domain" description="Response regulatory" evidence="10">
    <location>
        <begin position="494"/>
        <end position="611"/>
    </location>
</feature>
<dbReference type="EMBL" id="WXYQ01000005">
    <property type="protein sequence ID" value="NBG95618.1"/>
    <property type="molecule type" value="Genomic_DNA"/>
</dbReference>
<feature type="domain" description="Histidine kinase" evidence="9">
    <location>
        <begin position="258"/>
        <end position="471"/>
    </location>
</feature>
<dbReference type="InterPro" id="IPR004358">
    <property type="entry name" value="Sig_transdc_His_kin-like_C"/>
</dbReference>
<dbReference type="InterPro" id="IPR001789">
    <property type="entry name" value="Sig_transdc_resp-reg_receiver"/>
</dbReference>
<feature type="transmembrane region" description="Helical" evidence="8">
    <location>
        <begin position="76"/>
        <end position="93"/>
    </location>
</feature>
<dbReference type="PANTHER" id="PTHR43047:SF9">
    <property type="entry name" value="HISTIDINE KINASE"/>
    <property type="match status" value="1"/>
</dbReference>
<feature type="transmembrane region" description="Helical" evidence="8">
    <location>
        <begin position="164"/>
        <end position="183"/>
    </location>
</feature>
<keyword evidence="7" id="KW-0175">Coiled coil</keyword>
<dbReference type="InterPro" id="IPR036890">
    <property type="entry name" value="HATPase_C_sf"/>
</dbReference>
<evidence type="ECO:0000256" key="6">
    <source>
        <dbReference type="PROSITE-ProRule" id="PRU00169"/>
    </source>
</evidence>
<dbReference type="FunFam" id="3.30.565.10:FF:000049">
    <property type="entry name" value="Two-component sensor histidine kinase"/>
    <property type="match status" value="1"/>
</dbReference>
<dbReference type="PROSITE" id="PS50110">
    <property type="entry name" value="RESPONSE_REGULATORY"/>
    <property type="match status" value="1"/>
</dbReference>
<evidence type="ECO:0000313" key="12">
    <source>
        <dbReference type="Proteomes" id="UP000470384"/>
    </source>
</evidence>
<dbReference type="SMART" id="SM00388">
    <property type="entry name" value="HisKA"/>
    <property type="match status" value="1"/>
</dbReference>
<dbReference type="PANTHER" id="PTHR43047">
    <property type="entry name" value="TWO-COMPONENT HISTIDINE PROTEIN KINASE"/>
    <property type="match status" value="1"/>
</dbReference>
<keyword evidence="8" id="KW-0812">Transmembrane</keyword>
<dbReference type="GO" id="GO:0009927">
    <property type="term" value="F:histidine phosphotransfer kinase activity"/>
    <property type="evidence" value="ECO:0007669"/>
    <property type="project" value="TreeGrafter"/>
</dbReference>
<dbReference type="SUPFAM" id="SSF47384">
    <property type="entry name" value="Homodimeric domain of signal transducing histidine kinase"/>
    <property type="match status" value="1"/>
</dbReference>
<evidence type="ECO:0000256" key="2">
    <source>
        <dbReference type="ARBA" id="ARBA00012438"/>
    </source>
</evidence>
<keyword evidence="8" id="KW-0472">Membrane</keyword>
<dbReference type="InterPro" id="IPR011006">
    <property type="entry name" value="CheY-like_superfamily"/>
</dbReference>
<sequence length="613" mass="66585">MSDVPAPGGSGKSGGSAPVEHLRDWHRAASARPKQRDIFGAQVRMIYQTANPGVMHILLILVVGAAFWGVAETTNLAIWVGASLAASVARMLLVRRFNRIDPPDSELVIWDRIYLVAVFITGILWGASGFLLYPEDDITYQVVLAFCVGGISASATASLSPRLVAIRVAVAPALGLLTLRFLMDSAESHLAMAILLILYFLVLMNIGRSMHQQVVEALSLRFENKDLVDSLEQTVGELDEARREAEQSNQAKTRFLASASHDLRQPVHALRLFAAALGREHRSDAEVDLVGKIDRSLDVISELLDSLLDVSKLDAGIVEVRRAPIDLKSYLSQIANEFEGEAEEKGLSLRLSAPEVTIISDRFLLGQIVRNLLANAIRYTAEGGVLLAVRRRGDMVRLEVWDTGPGISEEHVSEIFQEFFQLKSAASDRQGGLGLGLSIVKRTSDLLEHDIAVCSRVGQGSRFSLEVPVAAARTAVAGEIAPAPVPDGDFAGLHVLLAEDDPHSAEAMQGLLGSWGFRCTHVTRWEDVSLALDAMGQMPDLIVTDYRLPDDRTGRDVIATVRGAAGRDVPAVIITGDTGPERLRELSGTGQQLLHKPVQPARLRAVLRHVLPR</sequence>
<keyword evidence="5" id="KW-0418">Kinase</keyword>
<dbReference type="CDD" id="cd00082">
    <property type="entry name" value="HisKA"/>
    <property type="match status" value="1"/>
</dbReference>
<dbReference type="Gene3D" id="3.30.565.10">
    <property type="entry name" value="Histidine kinase-like ATPase, C-terminal domain"/>
    <property type="match status" value="1"/>
</dbReference>
<evidence type="ECO:0000256" key="8">
    <source>
        <dbReference type="SAM" id="Phobius"/>
    </source>
</evidence>
<evidence type="ECO:0000256" key="7">
    <source>
        <dbReference type="SAM" id="Coils"/>
    </source>
</evidence>
<dbReference type="SMART" id="SM00387">
    <property type="entry name" value="HATPase_c"/>
    <property type="match status" value="1"/>
</dbReference>
<dbReference type="Pfam" id="PF02518">
    <property type="entry name" value="HATPase_c"/>
    <property type="match status" value="1"/>
</dbReference>
<dbReference type="GeneID" id="300654915"/>
<feature type="transmembrane region" description="Helical" evidence="8">
    <location>
        <begin position="53"/>
        <end position="70"/>
    </location>
</feature>
<dbReference type="Pfam" id="PF00512">
    <property type="entry name" value="HisKA"/>
    <property type="match status" value="1"/>
</dbReference>
<dbReference type="Gene3D" id="1.10.287.130">
    <property type="match status" value="1"/>
</dbReference>
<evidence type="ECO:0000259" key="9">
    <source>
        <dbReference type="PROSITE" id="PS50109"/>
    </source>
</evidence>
<keyword evidence="12" id="KW-1185">Reference proteome</keyword>
<dbReference type="InterPro" id="IPR003661">
    <property type="entry name" value="HisK_dim/P_dom"/>
</dbReference>
<evidence type="ECO:0000256" key="4">
    <source>
        <dbReference type="ARBA" id="ARBA00022679"/>
    </source>
</evidence>
<dbReference type="InterPro" id="IPR005467">
    <property type="entry name" value="His_kinase_dom"/>
</dbReference>
<evidence type="ECO:0000313" key="11">
    <source>
        <dbReference type="EMBL" id="NBG95618.1"/>
    </source>
</evidence>
<comment type="caution">
    <text evidence="11">The sequence shown here is derived from an EMBL/GenBank/DDBJ whole genome shotgun (WGS) entry which is preliminary data.</text>
</comment>
<dbReference type="SUPFAM" id="SSF52172">
    <property type="entry name" value="CheY-like"/>
    <property type="match status" value="1"/>
</dbReference>
<dbReference type="GO" id="GO:0000155">
    <property type="term" value="F:phosphorelay sensor kinase activity"/>
    <property type="evidence" value="ECO:0007669"/>
    <property type="project" value="InterPro"/>
</dbReference>
<feature type="coiled-coil region" evidence="7">
    <location>
        <begin position="224"/>
        <end position="251"/>
    </location>
</feature>
<feature type="transmembrane region" description="Helical" evidence="8">
    <location>
        <begin position="113"/>
        <end position="132"/>
    </location>
</feature>
<evidence type="ECO:0000256" key="3">
    <source>
        <dbReference type="ARBA" id="ARBA00022553"/>
    </source>
</evidence>
<dbReference type="InterPro" id="IPR036097">
    <property type="entry name" value="HisK_dim/P_sf"/>
</dbReference>
<dbReference type="EC" id="2.7.13.3" evidence="2"/>
<dbReference type="SMART" id="SM00448">
    <property type="entry name" value="REC"/>
    <property type="match status" value="1"/>
</dbReference>
<keyword evidence="8" id="KW-1133">Transmembrane helix</keyword>
<dbReference type="InterPro" id="IPR003594">
    <property type="entry name" value="HATPase_dom"/>
</dbReference>
<comment type="catalytic activity">
    <reaction evidence="1">
        <text>ATP + protein L-histidine = ADP + protein N-phospho-L-histidine.</text>
        <dbReference type="EC" id="2.7.13.3"/>
    </reaction>
</comment>
<dbReference type="GO" id="GO:0005886">
    <property type="term" value="C:plasma membrane"/>
    <property type="evidence" value="ECO:0007669"/>
    <property type="project" value="TreeGrafter"/>
</dbReference>
<proteinExistence type="predicted"/>
<dbReference type="PRINTS" id="PR00344">
    <property type="entry name" value="BCTRLSENSOR"/>
</dbReference>
<protein>
    <recommendedName>
        <fullName evidence="2">histidine kinase</fullName>
        <ecNumber evidence="2">2.7.13.3</ecNumber>
    </recommendedName>
</protein>
<evidence type="ECO:0000259" key="10">
    <source>
        <dbReference type="PROSITE" id="PS50110"/>
    </source>
</evidence>
<keyword evidence="4" id="KW-0808">Transferase</keyword>
<accession>A0A845QBE7</accession>
<feature type="modified residue" description="4-aspartylphosphate" evidence="6">
    <location>
        <position position="545"/>
    </location>
</feature>
<gene>
    <name evidence="11" type="ORF">GTQ45_07715</name>
</gene>
<dbReference type="AlphaFoldDB" id="A0A845QBE7"/>
<reference evidence="11 12" key="1">
    <citation type="journal article" date="2016" name="Int. J. Syst. Evol. Microbiol.">
        <title>Pyruvatibacter mobilis gen. nov., sp. nov., a marine bacterium from the culture broth of Picochlorum sp. 122.</title>
        <authorList>
            <person name="Wang G."/>
            <person name="Tang M."/>
            <person name="Wu H."/>
            <person name="Dai S."/>
            <person name="Li T."/>
            <person name="Chen C."/>
            <person name="He H."/>
            <person name="Fan J."/>
            <person name="Xiang W."/>
            <person name="Li X."/>
        </authorList>
    </citation>
    <scope>NUCLEOTIDE SEQUENCE [LARGE SCALE GENOMIC DNA]</scope>
    <source>
        <strain evidence="11 12">GYP-11</strain>
    </source>
</reference>
<keyword evidence="3 6" id="KW-0597">Phosphoprotein</keyword>
<dbReference type="Gene3D" id="3.40.50.2300">
    <property type="match status" value="1"/>
</dbReference>
<evidence type="ECO:0000256" key="1">
    <source>
        <dbReference type="ARBA" id="ARBA00000085"/>
    </source>
</evidence>
<dbReference type="PROSITE" id="PS50109">
    <property type="entry name" value="HIS_KIN"/>
    <property type="match status" value="1"/>
</dbReference>